<evidence type="ECO:0000313" key="1">
    <source>
        <dbReference type="EMBL" id="VEL10540.1"/>
    </source>
</evidence>
<comment type="caution">
    <text evidence="1">The sequence shown here is derived from an EMBL/GenBank/DDBJ whole genome shotgun (WGS) entry which is preliminary data.</text>
</comment>
<evidence type="ECO:0000313" key="2">
    <source>
        <dbReference type="Proteomes" id="UP000784294"/>
    </source>
</evidence>
<accession>A0A448WFI7</accession>
<proteinExistence type="predicted"/>
<organism evidence="1 2">
    <name type="scientific">Protopolystoma xenopodis</name>
    <dbReference type="NCBI Taxonomy" id="117903"/>
    <lineage>
        <taxon>Eukaryota</taxon>
        <taxon>Metazoa</taxon>
        <taxon>Spiralia</taxon>
        <taxon>Lophotrochozoa</taxon>
        <taxon>Platyhelminthes</taxon>
        <taxon>Monogenea</taxon>
        <taxon>Polyopisthocotylea</taxon>
        <taxon>Polystomatidea</taxon>
        <taxon>Polystomatidae</taxon>
        <taxon>Protopolystoma</taxon>
    </lineage>
</organism>
<name>A0A448WFI7_9PLAT</name>
<reference evidence="1" key="1">
    <citation type="submission" date="2018-11" db="EMBL/GenBank/DDBJ databases">
        <authorList>
            <consortium name="Pathogen Informatics"/>
        </authorList>
    </citation>
    <scope>NUCLEOTIDE SEQUENCE</scope>
</reference>
<gene>
    <name evidence="1" type="ORF">PXEA_LOCUS3980</name>
</gene>
<protein>
    <submittedName>
        <fullName evidence="1">Uncharacterized protein</fullName>
    </submittedName>
</protein>
<sequence length="126" mass="14473">MWSYIFDHPLSEDSRNHYKALAVEEYDPSSLSPPKPYRPNDVCALGEDCILHYCGNVVQWAEVRYGIRGSLRFVWPSGLMRRFTVKRISRVCRLACPRRKGSLSRAIVCACLQNNCLFFAKILATD</sequence>
<dbReference type="OrthoDB" id="547680at2759"/>
<dbReference type="Proteomes" id="UP000784294">
    <property type="component" value="Unassembled WGS sequence"/>
</dbReference>
<dbReference type="AlphaFoldDB" id="A0A448WFI7"/>
<dbReference type="EMBL" id="CAAALY010009299">
    <property type="protein sequence ID" value="VEL10540.1"/>
    <property type="molecule type" value="Genomic_DNA"/>
</dbReference>
<keyword evidence="2" id="KW-1185">Reference proteome</keyword>